<dbReference type="PANTHER" id="PTHR45649:SF5">
    <property type="entry name" value="GABA TRANSPORTER (EUROFUNG)-RELATED"/>
    <property type="match status" value="1"/>
</dbReference>
<protein>
    <submittedName>
        <fullName evidence="8">Amino acid transporter</fullName>
    </submittedName>
</protein>
<organism evidence="8 9">
    <name type="scientific">Stemphylium lycopersici</name>
    <name type="common">Tomato gray leaf spot disease fungus</name>
    <name type="synonym">Thyrospora lycopersici</name>
    <dbReference type="NCBI Taxonomy" id="183478"/>
    <lineage>
        <taxon>Eukaryota</taxon>
        <taxon>Fungi</taxon>
        <taxon>Dikarya</taxon>
        <taxon>Ascomycota</taxon>
        <taxon>Pezizomycotina</taxon>
        <taxon>Dothideomycetes</taxon>
        <taxon>Pleosporomycetidae</taxon>
        <taxon>Pleosporales</taxon>
        <taxon>Pleosporineae</taxon>
        <taxon>Pleosporaceae</taxon>
        <taxon>Stemphylium</taxon>
    </lineage>
</organism>
<dbReference type="Gene3D" id="1.20.1740.10">
    <property type="entry name" value="Amino acid/polyamine transporter I"/>
    <property type="match status" value="1"/>
</dbReference>
<keyword evidence="9" id="KW-1185">Reference proteome</keyword>
<dbReference type="STRING" id="183478.A0A364N8V1"/>
<feature type="transmembrane region" description="Helical" evidence="7">
    <location>
        <begin position="276"/>
        <end position="297"/>
    </location>
</feature>
<evidence type="ECO:0000256" key="7">
    <source>
        <dbReference type="SAM" id="Phobius"/>
    </source>
</evidence>
<dbReference type="PANTHER" id="PTHR45649">
    <property type="entry name" value="AMINO-ACID PERMEASE BAT1"/>
    <property type="match status" value="1"/>
</dbReference>
<feature type="transmembrane region" description="Helical" evidence="7">
    <location>
        <begin position="406"/>
        <end position="428"/>
    </location>
</feature>
<evidence type="ECO:0000256" key="3">
    <source>
        <dbReference type="ARBA" id="ARBA00022692"/>
    </source>
</evidence>
<evidence type="ECO:0000256" key="5">
    <source>
        <dbReference type="ARBA" id="ARBA00023136"/>
    </source>
</evidence>
<evidence type="ECO:0000313" key="9">
    <source>
        <dbReference type="Proteomes" id="UP000249619"/>
    </source>
</evidence>
<evidence type="ECO:0000256" key="4">
    <source>
        <dbReference type="ARBA" id="ARBA00022989"/>
    </source>
</evidence>
<proteinExistence type="predicted"/>
<feature type="region of interest" description="Disordered" evidence="6">
    <location>
        <begin position="1"/>
        <end position="30"/>
    </location>
</feature>
<evidence type="ECO:0000256" key="6">
    <source>
        <dbReference type="SAM" id="MobiDB-lite"/>
    </source>
</evidence>
<feature type="transmembrane region" description="Helical" evidence="7">
    <location>
        <begin position="328"/>
        <end position="348"/>
    </location>
</feature>
<gene>
    <name evidence="8" type="ORF">DDE83_002897</name>
</gene>
<dbReference type="GO" id="GO:0016020">
    <property type="term" value="C:membrane"/>
    <property type="evidence" value="ECO:0007669"/>
    <property type="project" value="UniProtKB-SubCell"/>
</dbReference>
<keyword evidence="2" id="KW-0813">Transport</keyword>
<feature type="transmembrane region" description="Helical" evidence="7">
    <location>
        <begin position="193"/>
        <end position="215"/>
    </location>
</feature>
<dbReference type="EMBL" id="QGDH01000031">
    <property type="protein sequence ID" value="RAR13712.1"/>
    <property type="molecule type" value="Genomic_DNA"/>
</dbReference>
<comment type="subcellular location">
    <subcellularLocation>
        <location evidence="1">Membrane</location>
        <topology evidence="1">Multi-pass membrane protein</topology>
    </subcellularLocation>
</comment>
<keyword evidence="4 7" id="KW-1133">Transmembrane helix</keyword>
<dbReference type="PIRSF" id="PIRSF006060">
    <property type="entry name" value="AA_transporter"/>
    <property type="match status" value="1"/>
</dbReference>
<feature type="transmembrane region" description="Helical" evidence="7">
    <location>
        <begin position="170"/>
        <end position="187"/>
    </location>
</feature>
<name>A0A364N8V1_STELY</name>
<feature type="transmembrane region" description="Helical" evidence="7">
    <location>
        <begin position="480"/>
        <end position="499"/>
    </location>
</feature>
<dbReference type="Pfam" id="PF13520">
    <property type="entry name" value="AA_permease_2"/>
    <property type="match status" value="1"/>
</dbReference>
<dbReference type="AlphaFoldDB" id="A0A364N8V1"/>
<dbReference type="Proteomes" id="UP000249619">
    <property type="component" value="Unassembled WGS sequence"/>
</dbReference>
<keyword evidence="5 7" id="KW-0472">Membrane</keyword>
<evidence type="ECO:0000313" key="8">
    <source>
        <dbReference type="EMBL" id="RAR13712.1"/>
    </source>
</evidence>
<evidence type="ECO:0000256" key="1">
    <source>
        <dbReference type="ARBA" id="ARBA00004141"/>
    </source>
</evidence>
<sequence length="522" mass="56766">MGTPDLSEMKGHRPQSPNLEKTTSGKDDATVAPSQHLEKNFNVFSLISTATSLIATWEALGSTMATGLISGGPVALVYGYILAILGTLATAVSLSELASMYPSAGGQYYFVVQLAPKKFRAALGYAAGWISVFAWQTFTASGPFLGGTMIQALIVLNYPDYVFERWHGTMIYWAFLALATLINIFAIKSLNWILHATFVLHVSLWVLLVVVICVVSPTKHSAEWVFTTFINESGWSSDGVAFSIGLLSSTYVLAGYDSATHLTEEIWNPEQNVPRAMLYSIIINGLMGFGWVLAILFCMGDITEAMETNTGYPIVQIFYQITQTRATASAMACALIIMAGLATVPLMLTASRMLWSFANDTGLPFSQTLSRVSSKHLVPLPAIAVTSVFLILIGLLNIASTTAFNAIVSLGTVALYISYLMPICLILYRRIARPDSLSYGPFKLGRFGIGINVISIIYTVYTSIFLLFPPYQPVTAENMNYAPVVLGGVLVLSATWWFIKGHRTFVGPVLDTIEGRPGVERA</sequence>
<feature type="transmembrane region" description="Helical" evidence="7">
    <location>
        <begin position="377"/>
        <end position="400"/>
    </location>
</feature>
<accession>A0A364N8V1</accession>
<feature type="transmembrane region" description="Helical" evidence="7">
    <location>
        <begin position="144"/>
        <end position="163"/>
    </location>
</feature>
<reference evidence="9" key="1">
    <citation type="submission" date="2018-05" db="EMBL/GenBank/DDBJ databases">
        <title>Draft genome sequence of Stemphylium lycopersici strain CIDEFI 213.</title>
        <authorList>
            <person name="Medina R."/>
            <person name="Franco M.E.E."/>
            <person name="Lucentini C.G."/>
            <person name="Saparrat M.C.N."/>
            <person name="Balatti P.A."/>
        </authorList>
    </citation>
    <scope>NUCLEOTIDE SEQUENCE [LARGE SCALE GENOMIC DNA]</scope>
    <source>
        <strain evidence="9">CIDEFI 213</strain>
    </source>
</reference>
<evidence type="ECO:0000256" key="2">
    <source>
        <dbReference type="ARBA" id="ARBA00022448"/>
    </source>
</evidence>
<dbReference type="GO" id="GO:0022857">
    <property type="term" value="F:transmembrane transporter activity"/>
    <property type="evidence" value="ECO:0007669"/>
    <property type="project" value="InterPro"/>
</dbReference>
<comment type="caution">
    <text evidence="8">The sequence shown here is derived from an EMBL/GenBank/DDBJ whole genome shotgun (WGS) entry which is preliminary data.</text>
</comment>
<feature type="transmembrane region" description="Helical" evidence="7">
    <location>
        <begin position="449"/>
        <end position="468"/>
    </location>
</feature>
<feature type="transmembrane region" description="Helical" evidence="7">
    <location>
        <begin position="77"/>
        <end position="98"/>
    </location>
</feature>
<dbReference type="InterPro" id="IPR002293">
    <property type="entry name" value="AA/rel_permease1"/>
</dbReference>
<keyword evidence="3 7" id="KW-0812">Transmembrane</keyword>